<name>A0ABD5EUD2_9ACTN</name>
<sequence length="254" mass="26808">MSTPPARWFTASETGPDAPYTVFVFPHAGGSAAQYRAWSATLPPDFDTRFAQLPGRQERLREKPYDDLDALVDALRDPFEGELDDRPYLVFGHSFGALLGYRLAVAVAADGGPAPALLGVSGWAPGPAPGAGRESVADLTDEQLVDRVAELGMMPSGVSLDPATLATLLPALRGDLVAVSRFRDDGAPAPCPVAAYGGADDPLLPAAGMDAWERLGTPFLGSTTYPGGHFYLFDHAAAVQHSLGRHLRRLVATA</sequence>
<dbReference type="InterPro" id="IPR012223">
    <property type="entry name" value="TEII"/>
</dbReference>
<dbReference type="InterPro" id="IPR001031">
    <property type="entry name" value="Thioesterase"/>
</dbReference>
<proteinExistence type="inferred from homology"/>
<evidence type="ECO:0000313" key="3">
    <source>
        <dbReference type="EMBL" id="MDT0438268.1"/>
    </source>
</evidence>
<evidence type="ECO:0000313" key="4">
    <source>
        <dbReference type="Proteomes" id="UP001183535"/>
    </source>
</evidence>
<protein>
    <submittedName>
        <fullName evidence="3">Alpha/beta fold hydrolase</fullName>
    </submittedName>
</protein>
<dbReference type="Proteomes" id="UP001183535">
    <property type="component" value="Unassembled WGS sequence"/>
</dbReference>
<reference evidence="4" key="1">
    <citation type="submission" date="2023-07" db="EMBL/GenBank/DDBJ databases">
        <title>30 novel species of actinomycetes from the DSMZ collection.</title>
        <authorList>
            <person name="Nouioui I."/>
        </authorList>
    </citation>
    <scope>NUCLEOTIDE SEQUENCE [LARGE SCALE GENOMIC DNA]</scope>
    <source>
        <strain evidence="4">DSM 41981</strain>
    </source>
</reference>
<dbReference type="EMBL" id="JAVRES010000016">
    <property type="protein sequence ID" value="MDT0438268.1"/>
    <property type="molecule type" value="Genomic_DNA"/>
</dbReference>
<dbReference type="AlphaFoldDB" id="A0ABD5EUD2"/>
<dbReference type="Pfam" id="PF00975">
    <property type="entry name" value="Thioesterase"/>
    <property type="match status" value="1"/>
</dbReference>
<dbReference type="SUPFAM" id="SSF53474">
    <property type="entry name" value="alpha/beta-Hydrolases"/>
    <property type="match status" value="1"/>
</dbReference>
<organism evidence="3 4">
    <name type="scientific">Streptomyces doudnae</name>
    <dbReference type="NCBI Taxonomy" id="3075536"/>
    <lineage>
        <taxon>Bacteria</taxon>
        <taxon>Bacillati</taxon>
        <taxon>Actinomycetota</taxon>
        <taxon>Actinomycetes</taxon>
        <taxon>Kitasatosporales</taxon>
        <taxon>Streptomycetaceae</taxon>
        <taxon>Streptomyces</taxon>
    </lineage>
</organism>
<dbReference type="PANTHER" id="PTHR11487">
    <property type="entry name" value="THIOESTERASE"/>
    <property type="match status" value="1"/>
</dbReference>
<comment type="caution">
    <text evidence="3">The sequence shown here is derived from an EMBL/GenBank/DDBJ whole genome shotgun (WGS) entry which is preliminary data.</text>
</comment>
<feature type="domain" description="Thioesterase" evidence="2">
    <location>
        <begin position="21"/>
        <end position="239"/>
    </location>
</feature>
<dbReference type="RefSeq" id="WP_093832971.1">
    <property type="nucleotide sequence ID" value="NZ_JAVRES010000016.1"/>
</dbReference>
<evidence type="ECO:0000259" key="2">
    <source>
        <dbReference type="Pfam" id="PF00975"/>
    </source>
</evidence>
<dbReference type="PANTHER" id="PTHR11487:SF0">
    <property type="entry name" value="S-ACYL FATTY ACID SYNTHASE THIOESTERASE, MEDIUM CHAIN"/>
    <property type="match status" value="1"/>
</dbReference>
<keyword evidence="4" id="KW-1185">Reference proteome</keyword>
<dbReference type="GO" id="GO:0016787">
    <property type="term" value="F:hydrolase activity"/>
    <property type="evidence" value="ECO:0007669"/>
    <property type="project" value="UniProtKB-KW"/>
</dbReference>
<keyword evidence="3" id="KW-0378">Hydrolase</keyword>
<comment type="similarity">
    <text evidence="1">Belongs to the thioesterase family.</text>
</comment>
<gene>
    <name evidence="3" type="ORF">RM877_26645</name>
</gene>
<evidence type="ECO:0000256" key="1">
    <source>
        <dbReference type="ARBA" id="ARBA00007169"/>
    </source>
</evidence>
<accession>A0ABD5EUD2</accession>
<dbReference type="InterPro" id="IPR029058">
    <property type="entry name" value="AB_hydrolase_fold"/>
</dbReference>
<dbReference type="Gene3D" id="3.40.50.1820">
    <property type="entry name" value="alpha/beta hydrolase"/>
    <property type="match status" value="1"/>
</dbReference>